<protein>
    <submittedName>
        <fullName evidence="1">Uncharacterized protein</fullName>
    </submittedName>
</protein>
<dbReference type="EMBL" id="UINC01211458">
    <property type="protein sequence ID" value="SVE35360.1"/>
    <property type="molecule type" value="Genomic_DNA"/>
</dbReference>
<reference evidence="1" key="1">
    <citation type="submission" date="2018-05" db="EMBL/GenBank/DDBJ databases">
        <authorList>
            <person name="Lanie J.A."/>
            <person name="Ng W.-L."/>
            <person name="Kazmierczak K.M."/>
            <person name="Andrzejewski T.M."/>
            <person name="Davidsen T.M."/>
            <person name="Wayne K.J."/>
            <person name="Tettelin H."/>
            <person name="Glass J.I."/>
            <person name="Rusch D."/>
            <person name="Podicherti R."/>
            <person name="Tsui H.-C.T."/>
            <person name="Winkler M.E."/>
        </authorList>
    </citation>
    <scope>NUCLEOTIDE SEQUENCE</scope>
</reference>
<accession>A0A383CTK2</accession>
<gene>
    <name evidence="1" type="ORF">METZ01_LOCUS488214</name>
</gene>
<sequence length="24" mass="2499">MAARRGVKSEQVLEAALAVLDDVG</sequence>
<dbReference type="AlphaFoldDB" id="A0A383CTK2"/>
<feature type="non-terminal residue" evidence="1">
    <location>
        <position position="24"/>
    </location>
</feature>
<evidence type="ECO:0000313" key="1">
    <source>
        <dbReference type="EMBL" id="SVE35360.1"/>
    </source>
</evidence>
<organism evidence="1">
    <name type="scientific">marine metagenome</name>
    <dbReference type="NCBI Taxonomy" id="408172"/>
    <lineage>
        <taxon>unclassified sequences</taxon>
        <taxon>metagenomes</taxon>
        <taxon>ecological metagenomes</taxon>
    </lineage>
</organism>
<proteinExistence type="predicted"/>
<name>A0A383CTK2_9ZZZZ</name>